<dbReference type="GeneID" id="9942197"/>
<protein>
    <submittedName>
        <fullName evidence="1">Uncharacterized protein</fullName>
    </submittedName>
</protein>
<proteinExistence type="predicted"/>
<name>A0A1S0U143_LOALO</name>
<evidence type="ECO:0000313" key="1">
    <source>
        <dbReference type="EMBL" id="EFO23692.1"/>
    </source>
</evidence>
<accession>A0A1S0U143</accession>
<dbReference type="CTD" id="9942197"/>
<dbReference type="InParanoid" id="A0A1S0U143"/>
<dbReference type="KEGG" id="loa:LOAG_04795"/>
<sequence>MNSVEPILTPFPYQQIGDTGENVKVDLCKKEKYRLRLHFVLFALKKPQSKKIKMILITISSSLTNVLDENNCLDNAFITVWPQRSRSFTSKVRVQQITTDSKGELQ</sequence>
<reference evidence="1" key="1">
    <citation type="submission" date="2012-04" db="EMBL/GenBank/DDBJ databases">
        <title>The Genome Sequence of Loa loa.</title>
        <authorList>
            <consortium name="The Broad Institute Genome Sequencing Platform"/>
            <consortium name="Broad Institute Genome Sequencing Center for Infectious Disease"/>
            <person name="Nutman T.B."/>
            <person name="Fink D.L."/>
            <person name="Russ C."/>
            <person name="Young S."/>
            <person name="Zeng Q."/>
            <person name="Gargeya S."/>
            <person name="Alvarado L."/>
            <person name="Berlin A."/>
            <person name="Chapman S.B."/>
            <person name="Chen Z."/>
            <person name="Freedman E."/>
            <person name="Gellesch M."/>
            <person name="Goldberg J."/>
            <person name="Griggs A."/>
            <person name="Gujja S."/>
            <person name="Heilman E.R."/>
            <person name="Heiman D."/>
            <person name="Howarth C."/>
            <person name="Mehta T."/>
            <person name="Neiman D."/>
            <person name="Pearson M."/>
            <person name="Roberts A."/>
            <person name="Saif S."/>
            <person name="Shea T."/>
            <person name="Shenoy N."/>
            <person name="Sisk P."/>
            <person name="Stolte C."/>
            <person name="Sykes S."/>
            <person name="White J."/>
            <person name="Yandava C."/>
            <person name="Haas B."/>
            <person name="Henn M.R."/>
            <person name="Nusbaum C."/>
            <person name="Birren B."/>
        </authorList>
    </citation>
    <scope>NUCLEOTIDE SEQUENCE [LARGE SCALE GENOMIC DNA]</scope>
</reference>
<dbReference type="RefSeq" id="XP_003140380.1">
    <property type="nucleotide sequence ID" value="XM_003140332.1"/>
</dbReference>
<organism evidence="1">
    <name type="scientific">Loa loa</name>
    <name type="common">Eye worm</name>
    <name type="synonym">Filaria loa</name>
    <dbReference type="NCBI Taxonomy" id="7209"/>
    <lineage>
        <taxon>Eukaryota</taxon>
        <taxon>Metazoa</taxon>
        <taxon>Ecdysozoa</taxon>
        <taxon>Nematoda</taxon>
        <taxon>Chromadorea</taxon>
        <taxon>Rhabditida</taxon>
        <taxon>Spirurina</taxon>
        <taxon>Spiruromorpha</taxon>
        <taxon>Filarioidea</taxon>
        <taxon>Onchocercidae</taxon>
        <taxon>Loa</taxon>
    </lineage>
</organism>
<dbReference type="EMBL" id="JH712076">
    <property type="protein sequence ID" value="EFO23692.1"/>
    <property type="molecule type" value="Genomic_DNA"/>
</dbReference>
<gene>
    <name evidence="1" type="ORF">LOAG_04795</name>
</gene>
<dbReference type="AlphaFoldDB" id="A0A1S0U143"/>